<gene>
    <name evidence="5" type="ORF">A2570_00585</name>
</gene>
<evidence type="ECO:0000313" key="6">
    <source>
        <dbReference type="Proteomes" id="UP000178570"/>
    </source>
</evidence>
<dbReference type="Proteomes" id="UP000178570">
    <property type="component" value="Unassembled WGS sequence"/>
</dbReference>
<feature type="domain" description="DNA replication/recombination mediator RecO N-terminal" evidence="4">
    <location>
        <begin position="4"/>
        <end position="66"/>
    </location>
</feature>
<evidence type="ECO:0000256" key="3">
    <source>
        <dbReference type="ARBA" id="ARBA00023204"/>
    </source>
</evidence>
<evidence type="ECO:0000259" key="4">
    <source>
        <dbReference type="Pfam" id="PF11967"/>
    </source>
</evidence>
<dbReference type="AlphaFoldDB" id="A0A1G1XLG5"/>
<dbReference type="GO" id="GO:0006302">
    <property type="term" value="P:double-strand break repair"/>
    <property type="evidence" value="ECO:0007669"/>
    <property type="project" value="TreeGrafter"/>
</dbReference>
<evidence type="ECO:0000256" key="2">
    <source>
        <dbReference type="ARBA" id="ARBA00023172"/>
    </source>
</evidence>
<dbReference type="STRING" id="1797529.A2570_00585"/>
<dbReference type="Gene3D" id="2.40.50.140">
    <property type="entry name" value="Nucleic acid-binding proteins"/>
    <property type="match status" value="1"/>
</dbReference>
<protein>
    <recommendedName>
        <fullName evidence="4">DNA replication/recombination mediator RecO N-terminal domain-containing protein</fullName>
    </recommendedName>
</protein>
<name>A0A1G1XLG5_9BACT</name>
<dbReference type="PANTHER" id="PTHR33991:SF1">
    <property type="entry name" value="DNA REPAIR PROTEIN RECO"/>
    <property type="match status" value="1"/>
</dbReference>
<dbReference type="GO" id="GO:0043590">
    <property type="term" value="C:bacterial nucleoid"/>
    <property type="evidence" value="ECO:0007669"/>
    <property type="project" value="TreeGrafter"/>
</dbReference>
<dbReference type="InterPro" id="IPR012340">
    <property type="entry name" value="NA-bd_OB-fold"/>
</dbReference>
<dbReference type="GO" id="GO:0006310">
    <property type="term" value="P:DNA recombination"/>
    <property type="evidence" value="ECO:0007669"/>
    <property type="project" value="UniProtKB-KW"/>
</dbReference>
<dbReference type="InterPro" id="IPR022572">
    <property type="entry name" value="DNA_rep/recomb_RecO_N"/>
</dbReference>
<keyword evidence="1" id="KW-0227">DNA damage</keyword>
<dbReference type="InterPro" id="IPR003717">
    <property type="entry name" value="RecO"/>
</dbReference>
<evidence type="ECO:0000256" key="1">
    <source>
        <dbReference type="ARBA" id="ARBA00022763"/>
    </source>
</evidence>
<dbReference type="PANTHER" id="PTHR33991">
    <property type="entry name" value="DNA REPAIR PROTEIN RECO"/>
    <property type="match status" value="1"/>
</dbReference>
<keyword evidence="2" id="KW-0233">DNA recombination</keyword>
<proteinExistence type="predicted"/>
<dbReference type="Pfam" id="PF11967">
    <property type="entry name" value="RecO_N"/>
    <property type="match status" value="1"/>
</dbReference>
<reference evidence="5 6" key="1">
    <citation type="journal article" date="2016" name="Nat. Commun.">
        <title>Thousands of microbial genomes shed light on interconnected biogeochemical processes in an aquifer system.</title>
        <authorList>
            <person name="Anantharaman K."/>
            <person name="Brown C.T."/>
            <person name="Hug L.A."/>
            <person name="Sharon I."/>
            <person name="Castelle C.J."/>
            <person name="Probst A.J."/>
            <person name="Thomas B.C."/>
            <person name="Singh A."/>
            <person name="Wilkins M.J."/>
            <person name="Karaoz U."/>
            <person name="Brodie E.L."/>
            <person name="Williams K.H."/>
            <person name="Hubbard S.S."/>
            <person name="Banfield J.F."/>
        </authorList>
    </citation>
    <scope>NUCLEOTIDE SEQUENCE [LARGE SCALE GENOMIC DNA]</scope>
</reference>
<dbReference type="SUPFAM" id="SSF50249">
    <property type="entry name" value="Nucleic acid-binding proteins"/>
    <property type="match status" value="1"/>
</dbReference>
<sequence>MSFTNAFVLSYKNINEFDRRYSLLTRDFGKIEAVVKSILKSNSKLAGHLEPPSLCWVELIERGNSFQLTQALEQKNFSKLKKNQGALSLVLKLSDFINGFVGKDTDDEFFSIWDSFLDYLESHLIPGEILDFEFLEVQTELRFLKQLGFLPEVSDRDLDARFFDEYKIILGGNILAKSVFSEEIKKIALRFKDQAASYMA</sequence>
<keyword evidence="3" id="KW-0234">DNA repair</keyword>
<evidence type="ECO:0000313" key="5">
    <source>
        <dbReference type="EMBL" id="OGY40975.1"/>
    </source>
</evidence>
<organism evidence="5 6">
    <name type="scientific">Candidatus Brennerbacteria bacterium RIFOXYD1_FULL_41_16</name>
    <dbReference type="NCBI Taxonomy" id="1797529"/>
    <lineage>
        <taxon>Bacteria</taxon>
        <taxon>Candidatus Brenneribacteriota</taxon>
    </lineage>
</organism>
<accession>A0A1G1XLG5</accession>
<comment type="caution">
    <text evidence="5">The sequence shown here is derived from an EMBL/GenBank/DDBJ whole genome shotgun (WGS) entry which is preliminary data.</text>
</comment>
<dbReference type="EMBL" id="MHHY01000003">
    <property type="protein sequence ID" value="OGY40975.1"/>
    <property type="molecule type" value="Genomic_DNA"/>
</dbReference>